<proteinExistence type="predicted"/>
<keyword evidence="4" id="KW-0175">Coiled coil</keyword>
<feature type="domain" description="HTH arsR-type" evidence="6">
    <location>
        <begin position="6"/>
        <end position="100"/>
    </location>
</feature>
<dbReference type="CDD" id="cd00158">
    <property type="entry name" value="RHOD"/>
    <property type="match status" value="1"/>
</dbReference>
<evidence type="ECO:0000256" key="2">
    <source>
        <dbReference type="ARBA" id="ARBA00023125"/>
    </source>
</evidence>
<keyword evidence="1" id="KW-0805">Transcription regulation</keyword>
<dbReference type="InterPro" id="IPR001845">
    <property type="entry name" value="HTH_ArsR_DNA-bd_dom"/>
</dbReference>
<evidence type="ECO:0000313" key="8">
    <source>
        <dbReference type="Proteomes" id="UP000243807"/>
    </source>
</evidence>
<dbReference type="PROSITE" id="PS50987">
    <property type="entry name" value="HTH_ARSR_2"/>
    <property type="match status" value="1"/>
</dbReference>
<dbReference type="Gene3D" id="3.40.250.10">
    <property type="entry name" value="Rhodanese-like domain"/>
    <property type="match status" value="1"/>
</dbReference>
<evidence type="ECO:0000313" key="7">
    <source>
        <dbReference type="EMBL" id="APZ42425.1"/>
    </source>
</evidence>
<reference evidence="7 8" key="1">
    <citation type="submission" date="2017-01" db="EMBL/GenBank/DDBJ databases">
        <title>Draft sequence of Acidihalobacter ferrooxidans strain DSM 14175 (strain V8).</title>
        <authorList>
            <person name="Khaleque H.N."/>
            <person name="Ramsay J.P."/>
            <person name="Murphy R.J.T."/>
            <person name="Kaksonen A.H."/>
            <person name="Boxall N.J."/>
            <person name="Watkin E.L.J."/>
        </authorList>
    </citation>
    <scope>NUCLEOTIDE SEQUENCE [LARGE SCALE GENOMIC DNA]</scope>
    <source>
        <strain evidence="7 8">V8</strain>
    </source>
</reference>
<dbReference type="Pfam" id="PF00581">
    <property type="entry name" value="Rhodanese"/>
    <property type="match status" value="1"/>
</dbReference>
<feature type="domain" description="Rhodanese" evidence="5">
    <location>
        <begin position="130"/>
        <end position="219"/>
    </location>
</feature>
<dbReference type="PANTHER" id="PTHR43132:SF8">
    <property type="entry name" value="HTH-TYPE TRANSCRIPTIONAL REGULATOR KMTR"/>
    <property type="match status" value="1"/>
</dbReference>
<dbReference type="SMART" id="SM00450">
    <property type="entry name" value="RHOD"/>
    <property type="match status" value="1"/>
</dbReference>
<evidence type="ECO:0000256" key="3">
    <source>
        <dbReference type="ARBA" id="ARBA00023163"/>
    </source>
</evidence>
<dbReference type="RefSeq" id="WP_076836024.1">
    <property type="nucleotide sequence ID" value="NZ_CP019434.1"/>
</dbReference>
<evidence type="ECO:0000256" key="1">
    <source>
        <dbReference type="ARBA" id="ARBA00023015"/>
    </source>
</evidence>
<dbReference type="SUPFAM" id="SSF52821">
    <property type="entry name" value="Rhodanese/Cell cycle control phosphatase"/>
    <property type="match status" value="1"/>
</dbReference>
<dbReference type="PANTHER" id="PTHR43132">
    <property type="entry name" value="ARSENICAL RESISTANCE OPERON REPRESSOR ARSR-RELATED"/>
    <property type="match status" value="1"/>
</dbReference>
<dbReference type="AlphaFoldDB" id="A0A1P8UF19"/>
<dbReference type="InterPro" id="IPR036388">
    <property type="entry name" value="WH-like_DNA-bd_sf"/>
</dbReference>
<dbReference type="Proteomes" id="UP000243807">
    <property type="component" value="Chromosome"/>
</dbReference>
<dbReference type="Gene3D" id="1.10.10.10">
    <property type="entry name" value="Winged helix-like DNA-binding domain superfamily/Winged helix DNA-binding domain"/>
    <property type="match status" value="1"/>
</dbReference>
<dbReference type="GO" id="GO:0003700">
    <property type="term" value="F:DNA-binding transcription factor activity"/>
    <property type="evidence" value="ECO:0007669"/>
    <property type="project" value="InterPro"/>
</dbReference>
<dbReference type="InterPro" id="IPR001763">
    <property type="entry name" value="Rhodanese-like_dom"/>
</dbReference>
<dbReference type="KEGG" id="afy:BW247_04415"/>
<keyword evidence="8" id="KW-1185">Reference proteome</keyword>
<evidence type="ECO:0000256" key="4">
    <source>
        <dbReference type="SAM" id="Coils"/>
    </source>
</evidence>
<dbReference type="InterPro" id="IPR011991">
    <property type="entry name" value="ArsR-like_HTH"/>
</dbReference>
<accession>A0A1P8UF19</accession>
<dbReference type="InterPro" id="IPR036390">
    <property type="entry name" value="WH_DNA-bd_sf"/>
</dbReference>
<protein>
    <submittedName>
        <fullName evidence="7">ArsR family transcriptional regulator</fullName>
    </submittedName>
</protein>
<organism evidence="7 8">
    <name type="scientific">Acidihalobacter ferrooxydans</name>
    <dbReference type="NCBI Taxonomy" id="1765967"/>
    <lineage>
        <taxon>Bacteria</taxon>
        <taxon>Pseudomonadati</taxon>
        <taxon>Pseudomonadota</taxon>
        <taxon>Gammaproteobacteria</taxon>
        <taxon>Chromatiales</taxon>
        <taxon>Ectothiorhodospiraceae</taxon>
        <taxon>Acidihalobacter</taxon>
    </lineage>
</organism>
<dbReference type="Pfam" id="PF01022">
    <property type="entry name" value="HTH_5"/>
    <property type="match status" value="1"/>
</dbReference>
<dbReference type="CDD" id="cd00090">
    <property type="entry name" value="HTH_ARSR"/>
    <property type="match status" value="1"/>
</dbReference>
<dbReference type="InterPro" id="IPR036873">
    <property type="entry name" value="Rhodanese-like_dom_sf"/>
</dbReference>
<keyword evidence="2" id="KW-0238">DNA-binding</keyword>
<dbReference type="SUPFAM" id="SSF46785">
    <property type="entry name" value="Winged helix' DNA-binding domain"/>
    <property type="match status" value="1"/>
</dbReference>
<dbReference type="InterPro" id="IPR051011">
    <property type="entry name" value="Metal_resp_trans_reg"/>
</dbReference>
<dbReference type="GO" id="GO:0003677">
    <property type="term" value="F:DNA binding"/>
    <property type="evidence" value="ECO:0007669"/>
    <property type="project" value="UniProtKB-KW"/>
</dbReference>
<name>A0A1P8UF19_9GAMM</name>
<sequence>MTEREIKDLLYAQVARIGKAVASPKRLELIELLAQAEKSVDQLAAEAEISIKLASAHLKELRQARLVETRREGKRVFYRLADRSVADFWVSIRSLAEAHLLELKDALARMSEQTAELTPINRTQMLELARRGEVVVLDVRPETEFAAGHLPYALSMPLAEVRKRLAELPHDKPIVAYCRGPFCVMAREAVTLLNREGYRTTRIEDGVAEWRAQGLPVEEVL</sequence>
<dbReference type="SMART" id="SM00418">
    <property type="entry name" value="HTH_ARSR"/>
    <property type="match status" value="1"/>
</dbReference>
<dbReference type="STRING" id="1765967.BW247_04415"/>
<dbReference type="PRINTS" id="PR00778">
    <property type="entry name" value="HTHARSR"/>
</dbReference>
<dbReference type="PROSITE" id="PS50206">
    <property type="entry name" value="RHODANESE_3"/>
    <property type="match status" value="1"/>
</dbReference>
<evidence type="ECO:0000259" key="5">
    <source>
        <dbReference type="PROSITE" id="PS50206"/>
    </source>
</evidence>
<evidence type="ECO:0000259" key="6">
    <source>
        <dbReference type="PROSITE" id="PS50987"/>
    </source>
</evidence>
<dbReference type="EMBL" id="CP019434">
    <property type="protein sequence ID" value="APZ42425.1"/>
    <property type="molecule type" value="Genomic_DNA"/>
</dbReference>
<keyword evidence="3" id="KW-0804">Transcription</keyword>
<feature type="coiled-coil region" evidence="4">
    <location>
        <begin position="26"/>
        <end position="64"/>
    </location>
</feature>
<dbReference type="NCBIfam" id="NF033788">
    <property type="entry name" value="HTH_metalloreg"/>
    <property type="match status" value="1"/>
</dbReference>
<gene>
    <name evidence="7" type="ORF">BW247_04415</name>
</gene>
<dbReference type="OrthoDB" id="9814704at2"/>